<protein>
    <recommendedName>
        <fullName evidence="11">Origin recognition complex subunit 3</fullName>
    </recommendedName>
</protein>
<dbReference type="PANTHER" id="PTHR12748">
    <property type="entry name" value="ORIGIN RECOGNITION COMPLEX SUBUNIT 3"/>
    <property type="match status" value="1"/>
</dbReference>
<dbReference type="GO" id="GO:0005656">
    <property type="term" value="C:nuclear pre-replicative complex"/>
    <property type="evidence" value="ECO:0007669"/>
    <property type="project" value="TreeGrafter"/>
</dbReference>
<dbReference type="PANTHER" id="PTHR12748:SF0">
    <property type="entry name" value="ORIGIN RECOGNITION COMPLEX SUBUNIT 3"/>
    <property type="match status" value="1"/>
</dbReference>
<keyword evidence="10" id="KW-1185">Reference proteome</keyword>
<dbReference type="InterPro" id="IPR045667">
    <property type="entry name" value="ORC3_N"/>
</dbReference>
<evidence type="ECO:0000313" key="10">
    <source>
        <dbReference type="Proteomes" id="UP000250043"/>
    </source>
</evidence>
<keyword evidence="5" id="KW-0539">Nucleus</keyword>
<dbReference type="AlphaFoldDB" id="A0A8E2DP31"/>
<dbReference type="GO" id="GO:0005664">
    <property type="term" value="C:nuclear origin of replication recognition complex"/>
    <property type="evidence" value="ECO:0007669"/>
    <property type="project" value="InterPro"/>
</dbReference>
<name>A0A8E2DP31_9APHY</name>
<comment type="similarity">
    <text evidence="2">Belongs to the ORC3 family.</text>
</comment>
<evidence type="ECO:0000256" key="4">
    <source>
        <dbReference type="ARBA" id="ARBA00023125"/>
    </source>
</evidence>
<evidence type="ECO:0000259" key="7">
    <source>
        <dbReference type="Pfam" id="PF07034"/>
    </source>
</evidence>
<evidence type="ECO:0000313" key="9">
    <source>
        <dbReference type="EMBL" id="OCH92788.1"/>
    </source>
</evidence>
<evidence type="ECO:0008006" key="11">
    <source>
        <dbReference type="Google" id="ProtNLM"/>
    </source>
</evidence>
<evidence type="ECO:0000256" key="2">
    <source>
        <dbReference type="ARBA" id="ARBA00010977"/>
    </source>
</evidence>
<feature type="compositionally biased region" description="Basic residues" evidence="6">
    <location>
        <begin position="690"/>
        <end position="699"/>
    </location>
</feature>
<dbReference type="EMBL" id="KV722364">
    <property type="protein sequence ID" value="OCH92788.1"/>
    <property type="molecule type" value="Genomic_DNA"/>
</dbReference>
<evidence type="ECO:0000259" key="8">
    <source>
        <dbReference type="Pfam" id="PF18137"/>
    </source>
</evidence>
<dbReference type="Pfam" id="PF07034">
    <property type="entry name" value="ORC3_N"/>
    <property type="match status" value="1"/>
</dbReference>
<organism evidence="9 10">
    <name type="scientific">Obba rivulosa</name>
    <dbReference type="NCBI Taxonomy" id="1052685"/>
    <lineage>
        <taxon>Eukaryota</taxon>
        <taxon>Fungi</taxon>
        <taxon>Dikarya</taxon>
        <taxon>Basidiomycota</taxon>
        <taxon>Agaricomycotina</taxon>
        <taxon>Agaricomycetes</taxon>
        <taxon>Polyporales</taxon>
        <taxon>Gelatoporiaceae</taxon>
        <taxon>Obba</taxon>
    </lineage>
</organism>
<dbReference type="Pfam" id="PF18137">
    <property type="entry name" value="WHD_ORC"/>
    <property type="match status" value="1"/>
</dbReference>
<dbReference type="GO" id="GO:0031261">
    <property type="term" value="C:DNA replication preinitiation complex"/>
    <property type="evidence" value="ECO:0007669"/>
    <property type="project" value="TreeGrafter"/>
</dbReference>
<dbReference type="OrthoDB" id="10265211at2759"/>
<dbReference type="GO" id="GO:0006270">
    <property type="term" value="P:DNA replication initiation"/>
    <property type="evidence" value="ECO:0007669"/>
    <property type="project" value="TreeGrafter"/>
</dbReference>
<comment type="subcellular location">
    <subcellularLocation>
        <location evidence="1">Nucleus</location>
    </subcellularLocation>
</comment>
<gene>
    <name evidence="9" type="ORF">OBBRIDRAFT_790948</name>
</gene>
<evidence type="ECO:0000256" key="6">
    <source>
        <dbReference type="SAM" id="MobiDB-lite"/>
    </source>
</evidence>
<feature type="domain" description="Origin recognition complex subunit 3 N-terminal" evidence="7">
    <location>
        <begin position="46"/>
        <end position="340"/>
    </location>
</feature>
<feature type="region of interest" description="Disordered" evidence="6">
    <location>
        <begin position="672"/>
        <end position="727"/>
    </location>
</feature>
<feature type="domain" description="Origin recognition complex subunit 3 winged helix C-terminal" evidence="8">
    <location>
        <begin position="583"/>
        <end position="767"/>
    </location>
</feature>
<dbReference type="InterPro" id="IPR040855">
    <property type="entry name" value="ORC_WH_C"/>
</dbReference>
<dbReference type="InterPro" id="IPR020795">
    <property type="entry name" value="ORC3"/>
</dbReference>
<proteinExistence type="inferred from homology"/>
<dbReference type="Proteomes" id="UP000250043">
    <property type="component" value="Unassembled WGS sequence"/>
</dbReference>
<accession>A0A8E2DP31</accession>
<feature type="compositionally biased region" description="Acidic residues" evidence="6">
    <location>
        <begin position="704"/>
        <end position="727"/>
    </location>
</feature>
<sequence>MSSIDRDLEDPSKTCIYIPPGTSDEVAPDVSPYPSYQWRDLPGGYELRMQMYKLSWMKCLGRVKSIVRSLHSSVAAKVVHEVTHAYTDILPGLPYPELPVVAISAEGGSSSLYSLIRQQFDQLPPVVSDANQRENAIPDEPPRPPVILNHLYPADCLTLTAMMKAIVTGFVDQDGILEASIKRKPTTSLASYDINLLAAWYSALGYIPSLVVFLHDFEQFDPVVIQDVLYICSLSIPHLPLVFVLALSSPPTSPAKPSYLHVAYPRDTLALLRVSVLSAPAEAAVVEEIINKTFFDPDFEPDVVLGPAVLDFITDFSSRHCASIDALITMLQLIHLKHFTDPITLLMHPESHATRSRLRNSDARPFLDVLQARLLNSPGSKLAKENPLDSDSEERLSADVLLDAVSDANKAFRKKARGIRVALGIMRIVKDVVLGGKADQGRQGTGDLEMLPAVLRGRLNRDVRYLGMAAKKLSAQKLHELLSALHAFFHNLESAVVRREEEHARVKIVSLMAQLPEPDEVGEPPSGPAERPPAVVQLAADFGEWLTDFLEEHFVRLDECALWDVWYTGGTPFPSELINPAPRPTAVAALLHPDDVVHAHAELLKALRPPSDRTPELEPDDDERELELWELPDTTILFRRFVEAGRMVNVYDWFESFKVVLEDQQRHLCRRARQREKEAQKSQDSSPIKARSRKGKGKRRAVEMDVDEEEDPEMYDDEEDEELDEDEMEQWSVEVQARFMRALHELDFAGFIKHTGRKADHVIRTIYDVPD</sequence>
<reference evidence="9 10" key="1">
    <citation type="submission" date="2016-07" db="EMBL/GenBank/DDBJ databases">
        <title>Draft genome of the white-rot fungus Obba rivulosa 3A-2.</title>
        <authorList>
            <consortium name="DOE Joint Genome Institute"/>
            <person name="Miettinen O."/>
            <person name="Riley R."/>
            <person name="Acob R."/>
            <person name="Barry K."/>
            <person name="Cullen D."/>
            <person name="De Vries R."/>
            <person name="Hainaut M."/>
            <person name="Hatakka A."/>
            <person name="Henrissat B."/>
            <person name="Hilden K."/>
            <person name="Kuo R."/>
            <person name="Labutti K."/>
            <person name="Lipzen A."/>
            <person name="Makela M.R."/>
            <person name="Sandor L."/>
            <person name="Spatafora J.W."/>
            <person name="Grigoriev I.V."/>
            <person name="Hibbett D.S."/>
        </authorList>
    </citation>
    <scope>NUCLEOTIDE SEQUENCE [LARGE SCALE GENOMIC DNA]</scope>
    <source>
        <strain evidence="9 10">3A-2</strain>
    </source>
</reference>
<evidence type="ECO:0000256" key="3">
    <source>
        <dbReference type="ARBA" id="ARBA00022705"/>
    </source>
</evidence>
<evidence type="ECO:0000256" key="5">
    <source>
        <dbReference type="ARBA" id="ARBA00023242"/>
    </source>
</evidence>
<dbReference type="GO" id="GO:0003688">
    <property type="term" value="F:DNA replication origin binding"/>
    <property type="evidence" value="ECO:0007669"/>
    <property type="project" value="TreeGrafter"/>
</dbReference>
<keyword evidence="3" id="KW-0235">DNA replication</keyword>
<evidence type="ECO:0000256" key="1">
    <source>
        <dbReference type="ARBA" id="ARBA00004123"/>
    </source>
</evidence>
<dbReference type="CDD" id="cd20704">
    <property type="entry name" value="Orc3"/>
    <property type="match status" value="1"/>
</dbReference>
<keyword evidence="4" id="KW-0238">DNA-binding</keyword>